<comment type="domain">
    <text evidence="7">The N-terminal zinc finger binds to poly(A) RNA.</text>
</comment>
<dbReference type="GO" id="GO:0031251">
    <property type="term" value="C:PAN complex"/>
    <property type="evidence" value="ECO:0007669"/>
    <property type="project" value="UniProtKB-UniRule"/>
</dbReference>
<evidence type="ECO:0000256" key="5">
    <source>
        <dbReference type="ARBA" id="ARBA00022840"/>
    </source>
</evidence>
<evidence type="ECO:0000256" key="1">
    <source>
        <dbReference type="ARBA" id="ARBA00004496"/>
    </source>
</evidence>
<dbReference type="FunFam" id="1.20.5.5160:FF:000002">
    <property type="entry name" value="PAN2-PAN3 deadenylation complex subunit PAN3"/>
    <property type="match status" value="1"/>
</dbReference>
<evidence type="ECO:0000256" key="7">
    <source>
        <dbReference type="HAMAP-Rule" id="MF_03181"/>
    </source>
</evidence>
<evidence type="ECO:0000256" key="2">
    <source>
        <dbReference type="ARBA" id="ARBA00022490"/>
    </source>
</evidence>
<dbReference type="InterPro" id="IPR041332">
    <property type="entry name" value="Pan3_CK"/>
</dbReference>
<dbReference type="PANTHER" id="PTHR12272:SF11">
    <property type="entry name" value="PAN2-PAN3 DEADENYLATION COMPLEX SUBUNIT PAN3"/>
    <property type="match status" value="1"/>
</dbReference>
<comment type="subunit">
    <text evidence="7">Homodimer. Forms a heterotrimer with a catalytic subunit PAN2 to form the poly(A)-nuclease (PAN) deadenylation complex. Interacts (via PAM-2 motif) with poly(A)-binding protein PAB1 (via PABC domain), conferring substrate specificity of the enzyme complex.</text>
</comment>
<feature type="region of interest" description="Disordered" evidence="8">
    <location>
        <begin position="1"/>
        <end position="49"/>
    </location>
</feature>
<keyword evidence="2 7" id="KW-0963">Cytoplasm</keyword>
<organism evidence="10 11">
    <name type="scientific">Rhizoctonia solani</name>
    <dbReference type="NCBI Taxonomy" id="456999"/>
    <lineage>
        <taxon>Eukaryota</taxon>
        <taxon>Fungi</taxon>
        <taxon>Dikarya</taxon>
        <taxon>Basidiomycota</taxon>
        <taxon>Agaricomycotina</taxon>
        <taxon>Agaricomycetes</taxon>
        <taxon>Cantharellales</taxon>
        <taxon>Ceratobasidiaceae</taxon>
        <taxon>Rhizoctonia</taxon>
    </lineage>
</organism>
<evidence type="ECO:0000313" key="10">
    <source>
        <dbReference type="EMBL" id="CAE6478485.1"/>
    </source>
</evidence>
<feature type="compositionally biased region" description="Pro residues" evidence="8">
    <location>
        <begin position="27"/>
        <end position="39"/>
    </location>
</feature>
<keyword evidence="4 7" id="KW-0547">Nucleotide-binding</keyword>
<feature type="region of interest" description="Knob domain" evidence="7">
    <location>
        <begin position="635"/>
        <end position="726"/>
    </location>
</feature>
<accession>A0A8H3CCS4</accession>
<dbReference type="FunFam" id="1.10.287.3700:FF:000001">
    <property type="entry name" value="PAN2-PAN3 deadenylation complex subunit PAN3"/>
    <property type="match status" value="1"/>
</dbReference>
<feature type="region of interest" description="Disordered" evidence="8">
    <location>
        <begin position="494"/>
        <end position="514"/>
    </location>
</feature>
<feature type="region of interest" description="Disordered" evidence="8">
    <location>
        <begin position="377"/>
        <end position="399"/>
    </location>
</feature>
<evidence type="ECO:0000256" key="6">
    <source>
        <dbReference type="ARBA" id="ARBA00023054"/>
    </source>
</evidence>
<comment type="subcellular location">
    <subcellularLocation>
        <location evidence="1 7">Cytoplasm</location>
    </subcellularLocation>
</comment>
<gene>
    <name evidence="7" type="primary">PAN3</name>
    <name evidence="10" type="ORF">RDB_LOCUS120228</name>
</gene>
<evidence type="ECO:0000256" key="4">
    <source>
        <dbReference type="ARBA" id="ARBA00022741"/>
    </source>
</evidence>
<feature type="binding site" evidence="7">
    <location>
        <begin position="250"/>
        <end position="257"/>
    </location>
    <ligand>
        <name>ATP</name>
        <dbReference type="ChEBI" id="CHEBI:30616"/>
    </ligand>
</feature>
<feature type="region of interest" description="Disordered" evidence="8">
    <location>
        <begin position="262"/>
        <end position="321"/>
    </location>
</feature>
<name>A0A8H3CCS4_9AGAM</name>
<dbReference type="GO" id="GO:0000932">
    <property type="term" value="C:P-body"/>
    <property type="evidence" value="ECO:0007669"/>
    <property type="project" value="TreeGrafter"/>
</dbReference>
<feature type="compositionally biased region" description="Polar residues" evidence="8">
    <location>
        <begin position="274"/>
        <end position="286"/>
    </location>
</feature>
<dbReference type="Gene3D" id="1.20.5.5160">
    <property type="match status" value="1"/>
</dbReference>
<dbReference type="Gene3D" id="1.10.510.10">
    <property type="entry name" value="Transferase(Phosphotransferase) domain 1"/>
    <property type="match status" value="2"/>
</dbReference>
<evidence type="ECO:0000256" key="3">
    <source>
        <dbReference type="ARBA" id="ARBA00022664"/>
    </source>
</evidence>
<comment type="caution">
    <text evidence="7">Lacks conserved residue(s) required for the propagation of feature annotation.</text>
</comment>
<dbReference type="AlphaFoldDB" id="A0A8H3CCS4"/>
<dbReference type="InterPro" id="IPR030844">
    <property type="entry name" value="PAN3"/>
</dbReference>
<dbReference type="HAMAP" id="MF_03181">
    <property type="entry name" value="PAN3"/>
    <property type="match status" value="1"/>
</dbReference>
<dbReference type="GO" id="GO:0005524">
    <property type="term" value="F:ATP binding"/>
    <property type="evidence" value="ECO:0007669"/>
    <property type="project" value="UniProtKB-UniRule"/>
</dbReference>
<feature type="domain" description="Pan3 C-terminal knob" evidence="9">
    <location>
        <begin position="606"/>
        <end position="724"/>
    </location>
</feature>
<proteinExistence type="inferred from homology"/>
<dbReference type="Pfam" id="PF18101">
    <property type="entry name" value="Pan3_CK"/>
    <property type="match status" value="1"/>
</dbReference>
<keyword evidence="6 7" id="KW-0175">Coiled coil</keyword>
<evidence type="ECO:0000259" key="9">
    <source>
        <dbReference type="Pfam" id="PF18101"/>
    </source>
</evidence>
<dbReference type="InterPro" id="IPR011009">
    <property type="entry name" value="Kinase-like_dom_sf"/>
</dbReference>
<keyword evidence="5 7" id="KW-0067">ATP-binding</keyword>
<comment type="domain">
    <text evidence="7">Contains a pseudokinase domain. The protein kinase domain is predicted to be catalytically inactive because some of the residues important for catalytic activity are substituted and it lacks the equivalent of the binding site for a peptide substrate. However, it has retained an ATP-binding site and ATP-binding is required for mRNA degradation, stimulating the activity of the PAN2 nuclease in vitro. The nucleotide-binding site is juxtaposed to the RNase active site of PAN2 in the complex and may actually bind nucleosides of a poly(A) RNA rather than ATP, feeding the poly(A)-tail to the active site of the deadenylase and thus increasing the efficiency with which this distributive enzyme degrades oligo(A) RNAs.</text>
</comment>
<dbReference type="SUPFAM" id="SSF56112">
    <property type="entry name" value="Protein kinase-like (PK-like)"/>
    <property type="match status" value="1"/>
</dbReference>
<comment type="similarity">
    <text evidence="7">Belongs to the protein kinase superfamily. PAN3 family.</text>
</comment>
<dbReference type="GO" id="GO:0000289">
    <property type="term" value="P:nuclear-transcribed mRNA poly(A) tail shortening"/>
    <property type="evidence" value="ECO:0007669"/>
    <property type="project" value="UniProtKB-UniRule"/>
</dbReference>
<dbReference type="Proteomes" id="UP000663888">
    <property type="component" value="Unassembled WGS sequence"/>
</dbReference>
<dbReference type="Gene3D" id="1.10.287.3700">
    <property type="match status" value="1"/>
</dbReference>
<evidence type="ECO:0000313" key="11">
    <source>
        <dbReference type="Proteomes" id="UP000663888"/>
    </source>
</evidence>
<dbReference type="PANTHER" id="PTHR12272">
    <property type="entry name" value="DEADENYLATION COMPLEX SUBUNIT PAN3"/>
    <property type="match status" value="1"/>
</dbReference>
<comment type="caution">
    <text evidence="10">The sequence shown here is derived from an EMBL/GenBank/DDBJ whole genome shotgun (WGS) entry which is preliminary data.</text>
</comment>
<comment type="function">
    <text evidence="7">Regulatory subunit of the poly(A)-nuclease (PAN) deadenylation complex, one of two cytoplasmic mRNA deadenylases involved in mRNA turnover. PAN specifically shortens poly(A) tails of RNA and the activity is stimulated by poly(A)-binding protein PAB1. PAN deadenylation is followed by rapid degradation of the shortened mRNA tails by the CCR4-NOT complex. Deadenylated mRNAs are then degraded by two alternative mechanisms, namely exosome-mediated 3'-5' exonucleolytic degradation, or deadenlyation-dependent mRNA decaping and subsequent 5'-3' exonucleolytic degradation by XRN1. May also be involved in post-transcriptional maturation of mRNA poly(A) tails. PAN3 acts as a positive regulator for PAN activity, recruiting the catalytic subunit PAN2 to mRNA via its interaction with RNA and with PAB1.</text>
</comment>
<protein>
    <recommendedName>
        <fullName evidence="7">PAN2-PAN3 deadenylation complex subunit PAN3</fullName>
    </recommendedName>
    <alternativeName>
        <fullName evidence="7">PAB1P-dependent poly(A)-specific ribonuclease</fullName>
    </alternativeName>
    <alternativeName>
        <fullName evidence="7">Poly(A)-nuclease deadenylation complex subunit 3</fullName>
        <shortName evidence="7">PAN deadenylation complex subunit 3</shortName>
    </alternativeName>
</protein>
<sequence length="726" mass="80255">MLPRTSSAIPIVDPGSRTATPTKKATTPPPTAPKSPPESPSASKSLGVHAPVFVPRFTTAPEAVSQVSTPQPQETTEDPFSASYHHVQYEPSAYTPYYAPLLPPYALEPLDFHNYHPNTPRHGVSRQHFMTPDLRDELHRKQDALYQAPYGHPTPPLPDEVNAYHSLALLEPAPSQNFMGGFTTSVYRAVNNRDGNTYVLYRVENCRLPHDSALTTIEAWSNVPHPSIVRPHEAFTTRAFNDQSLVVVYEYHPLARTLQAQHLAPSTPPGPNARSPQSSPAKSRTFSPARGNFTPPHFGPGSPASQFAGSPPFNSPAFPQSAFGSPNAQSYGFPQSFSGYSFQTPASRANSLPPSASIAQALSQSASFNSFAGPFSPQSQFSPQMHPRTSTQGSTVPFSQQMGTQPLDERMLWTYLLQLANAVRVVHGRGMAFRCLDAKRVLVTGVGRVRINTVGLIDIMTYDGQPTPEMYLQEDLVSLGSLLLQLVCGTSNLSQFSSQPPTTQSPSARRHANNAGNNLVNQQNLASAQALTRFSPLLRQAVVWLVTPAVGKTIEHLFKEISPAIIGAEMDAMLEDVWELLFVLAPVQECYRPNPVNDATNALHFFSQTDMLESELSRELENGRLVRLLCKFGFINERPEFDHDPRWAETGDRYIIKLFRDHVFHQVDARGKPVLNLTHVFVNLNKLDAGSEERLMLVSRDERNCLVVSYKEIKTCIENAYRDLAK</sequence>
<keyword evidence="3 7" id="KW-0507">mRNA processing</keyword>
<comment type="domain">
    <text evidence="7">The pseudokinase domain, the coiled-coil (CC), and C-terminal knob domain (CK) form a structural unit (PKC) that forms an extensive high-affinity interaction surface for PAN2.</text>
</comment>
<dbReference type="GO" id="GO:0006397">
    <property type="term" value="P:mRNA processing"/>
    <property type="evidence" value="ECO:0007669"/>
    <property type="project" value="UniProtKB-KW"/>
</dbReference>
<feature type="coiled-coil region" evidence="7">
    <location>
        <begin position="596"/>
        <end position="634"/>
    </location>
</feature>
<evidence type="ECO:0000256" key="8">
    <source>
        <dbReference type="SAM" id="MobiDB-lite"/>
    </source>
</evidence>
<dbReference type="GO" id="GO:0008143">
    <property type="term" value="F:poly(A) binding"/>
    <property type="evidence" value="ECO:0007669"/>
    <property type="project" value="TreeGrafter"/>
</dbReference>
<dbReference type="EMBL" id="CAJMWX010001273">
    <property type="protein sequence ID" value="CAE6478485.1"/>
    <property type="molecule type" value="Genomic_DNA"/>
</dbReference>
<reference evidence="10" key="1">
    <citation type="submission" date="2021-01" db="EMBL/GenBank/DDBJ databases">
        <authorList>
            <person name="Kaushik A."/>
        </authorList>
    </citation>
    <scope>NUCLEOTIDE SEQUENCE</scope>
    <source>
        <strain evidence="10">AG4-R118</strain>
    </source>
</reference>